<evidence type="ECO:0000259" key="3">
    <source>
        <dbReference type="PROSITE" id="PS50042"/>
    </source>
</evidence>
<dbReference type="InterPro" id="IPR050097">
    <property type="entry name" value="Ferredoxin-NADP_redctase_2"/>
</dbReference>
<dbReference type="InterPro" id="IPR000595">
    <property type="entry name" value="cNMP-bd_dom"/>
</dbReference>
<organism evidence="4 5">
    <name type="scientific">Trinickia violacea</name>
    <dbReference type="NCBI Taxonomy" id="2571746"/>
    <lineage>
        <taxon>Bacteria</taxon>
        <taxon>Pseudomonadati</taxon>
        <taxon>Pseudomonadota</taxon>
        <taxon>Betaproteobacteria</taxon>
        <taxon>Burkholderiales</taxon>
        <taxon>Burkholderiaceae</taxon>
        <taxon>Trinickia</taxon>
    </lineage>
</organism>
<protein>
    <submittedName>
        <fullName evidence="4">Cyclic nucleotide-binding domain-containing protein</fullName>
    </submittedName>
</protein>
<dbReference type="SUPFAM" id="SSF51905">
    <property type="entry name" value="FAD/NAD(P)-binding domain"/>
    <property type="match status" value="1"/>
</dbReference>
<dbReference type="InterPro" id="IPR023753">
    <property type="entry name" value="FAD/NAD-binding_dom"/>
</dbReference>
<dbReference type="KEGG" id="tvl:FAZ95_24780"/>
<dbReference type="PRINTS" id="PR00368">
    <property type="entry name" value="FADPNR"/>
</dbReference>
<dbReference type="Pfam" id="PF00027">
    <property type="entry name" value="cNMP_binding"/>
    <property type="match status" value="1"/>
</dbReference>
<name>A0A4P8IVE4_9BURK</name>
<sequence>MPASSDVEGQPVVEAPYSSLHTRLHQLHPQLSPEEINRMRRFGTEKRCESGELLFQTGRPGPGMFVLLSGTVRVLQRDAFGNEHLVVEHHAGGFMAEVGQLSGRHSLVDGVAVGPVDVLLIPPDQLRALIIAEAELGERIMRSLILRRVALIEHGAGGPVLIGNSNEARLVALQGFLSRNGHPHTVLDMGADNDARTLVENFSAEPDDLPLVMCPDGTVLRRPSDGLLASKLGLLPDLDDSCVYDVAIVGAGPAGLATAVYAASEGLSVIVCDLRAPGGQAGSSARIENYLGFPTGISGQALAGRAFVQAQKFGAHVAIPVTITALHCGERPYRLETGCGGSISSRSVVIASGAVYRRPNIQGLDKFDGRGVYYWASPVEARLCKHAEVVLVGGGNSAGQAIVYLATHAKHVHVLIRRSGFEATMSRYLIDRIDALPNVTVHPHSEIGSLEGDESGLGAVVLKEPLPDGTTRFDVRHLFLFTGADPNTDWLRTCSVELDPKGFVLTGSDGPNEARGNAPGAPLSSSLTTSVEGVFAIGDARAGSTKRVAAAVGEGAAVVAQIHKMLAAHAGEAVEGGC</sequence>
<dbReference type="CDD" id="cd00038">
    <property type="entry name" value="CAP_ED"/>
    <property type="match status" value="1"/>
</dbReference>
<dbReference type="SMART" id="SM00100">
    <property type="entry name" value="cNMP"/>
    <property type="match status" value="1"/>
</dbReference>
<evidence type="ECO:0000256" key="1">
    <source>
        <dbReference type="ARBA" id="ARBA00022630"/>
    </source>
</evidence>
<accession>A0A4P8IVE4</accession>
<keyword evidence="1" id="KW-0285">Flavoprotein</keyword>
<dbReference type="AlphaFoldDB" id="A0A4P8IVE4"/>
<evidence type="ECO:0000313" key="5">
    <source>
        <dbReference type="Proteomes" id="UP000298656"/>
    </source>
</evidence>
<reference evidence="4 5" key="1">
    <citation type="submission" date="2019-05" db="EMBL/GenBank/DDBJ databases">
        <title>Burkholderia sp. DHOD12, isolated from subtropical forest soil.</title>
        <authorList>
            <person name="Gao Z.-H."/>
            <person name="Qiu L.-H."/>
        </authorList>
    </citation>
    <scope>NUCLEOTIDE SEQUENCE [LARGE SCALE GENOMIC DNA]</scope>
    <source>
        <strain evidence="4 5">DHOD12</strain>
    </source>
</reference>
<dbReference type="Gene3D" id="2.60.120.10">
    <property type="entry name" value="Jelly Rolls"/>
    <property type="match status" value="1"/>
</dbReference>
<dbReference type="Proteomes" id="UP000298656">
    <property type="component" value="Chromosome 2"/>
</dbReference>
<proteinExistence type="predicted"/>
<feature type="domain" description="Cyclic nucleotide-binding" evidence="3">
    <location>
        <begin position="27"/>
        <end position="147"/>
    </location>
</feature>
<keyword evidence="2" id="KW-0560">Oxidoreductase</keyword>
<evidence type="ECO:0000256" key="2">
    <source>
        <dbReference type="ARBA" id="ARBA00023002"/>
    </source>
</evidence>
<dbReference type="GO" id="GO:0016491">
    <property type="term" value="F:oxidoreductase activity"/>
    <property type="evidence" value="ECO:0007669"/>
    <property type="project" value="UniProtKB-KW"/>
</dbReference>
<keyword evidence="5" id="KW-1185">Reference proteome</keyword>
<dbReference type="Pfam" id="PF07992">
    <property type="entry name" value="Pyr_redox_2"/>
    <property type="match status" value="1"/>
</dbReference>
<dbReference type="SUPFAM" id="SSF51206">
    <property type="entry name" value="cAMP-binding domain-like"/>
    <property type="match status" value="1"/>
</dbReference>
<dbReference type="PRINTS" id="PR00469">
    <property type="entry name" value="PNDRDTASEII"/>
</dbReference>
<dbReference type="RefSeq" id="WP_137335169.1">
    <property type="nucleotide sequence ID" value="NZ_CP040078.1"/>
</dbReference>
<dbReference type="InterPro" id="IPR018490">
    <property type="entry name" value="cNMP-bd_dom_sf"/>
</dbReference>
<gene>
    <name evidence="4" type="ORF">FAZ95_24780</name>
</gene>
<dbReference type="Gene3D" id="3.50.50.60">
    <property type="entry name" value="FAD/NAD(P)-binding domain"/>
    <property type="match status" value="2"/>
</dbReference>
<dbReference type="InterPro" id="IPR036188">
    <property type="entry name" value="FAD/NAD-bd_sf"/>
</dbReference>
<dbReference type="PANTHER" id="PTHR48105">
    <property type="entry name" value="THIOREDOXIN REDUCTASE 1-RELATED-RELATED"/>
    <property type="match status" value="1"/>
</dbReference>
<evidence type="ECO:0000313" key="4">
    <source>
        <dbReference type="EMBL" id="QCP52396.1"/>
    </source>
</evidence>
<dbReference type="InterPro" id="IPR014710">
    <property type="entry name" value="RmlC-like_jellyroll"/>
</dbReference>
<dbReference type="EMBL" id="CP040078">
    <property type="protein sequence ID" value="QCP52396.1"/>
    <property type="molecule type" value="Genomic_DNA"/>
</dbReference>
<dbReference type="OrthoDB" id="109585at2"/>
<dbReference type="PROSITE" id="PS50042">
    <property type="entry name" value="CNMP_BINDING_3"/>
    <property type="match status" value="1"/>
</dbReference>